<dbReference type="PROSITE" id="PS50089">
    <property type="entry name" value="ZF_RING_2"/>
    <property type="match status" value="1"/>
</dbReference>
<gene>
    <name evidence="7" type="ORF">IFM89_018179</name>
</gene>
<dbReference type="Gene3D" id="3.30.40.10">
    <property type="entry name" value="Zinc/RING finger domain, C3HC4 (zinc finger)"/>
    <property type="match status" value="2"/>
</dbReference>
<feature type="domain" description="PHD-type" evidence="5">
    <location>
        <begin position="404"/>
        <end position="454"/>
    </location>
</feature>
<dbReference type="Proteomes" id="UP000631114">
    <property type="component" value="Unassembled WGS sequence"/>
</dbReference>
<evidence type="ECO:0000313" key="8">
    <source>
        <dbReference type="Proteomes" id="UP000631114"/>
    </source>
</evidence>
<dbReference type="InterPro" id="IPR001841">
    <property type="entry name" value="Znf_RING"/>
</dbReference>
<proteinExistence type="predicted"/>
<sequence length="532" mass="59565">MVLESRISNGSDAVSLTLVPCTTNNNGSLCANGEGSNNDSKKIDKFPVNGVRTYKRRKHSHSSSEDILEDTRICLEAGVQLMDKHSPKEHVDISNGSCNTLNEQANDHATNELCQRVFHDVIASENFVKLCKLLSENLQGIKVERFSEFSIINTRMKNGAYGHSARLFTEDIHQLWLNFHKIGAEMVSLAKGLSDVSRRAYCKHEFNQVHPGNMGSSGLDITKPCPLLEADRQSTPHPADLKKSNICNFCGGKTDERICIVCDSCEKMYHVFGVGVSVSENSPRSWYCMNCASTGLESSHENCVLCERANNPCTETHMAEGKMDSIINGLLSNRNANSNSWMEADLSQQSSESTVSNGCKLCRCEFEDNQYRECEHSLCRHKFHLRCLSDLELKRFGPRWYCPSCLCRVCLVDQDDEKIVLCDGCDNAYHIYCMEPPLASIPKGKWFCKVCDTRLQAIRKAKWVYETLEKQQNTGEIKAEAGSVDTCAQWVYQNNEKHQKASVPGKVNGAVGSVDMLLNAAEKLKNEERLTQ</sequence>
<keyword evidence="1" id="KW-0479">Metal-binding</keyword>
<comment type="caution">
    <text evidence="7">The sequence shown here is derived from an EMBL/GenBank/DDBJ whole genome shotgun (WGS) entry which is preliminary data.</text>
</comment>
<dbReference type="EMBL" id="JADFTS010000004">
    <property type="protein sequence ID" value="KAF9609731.1"/>
    <property type="molecule type" value="Genomic_DNA"/>
</dbReference>
<dbReference type="InterPro" id="IPR011011">
    <property type="entry name" value="Znf_FYVE_PHD"/>
</dbReference>
<evidence type="ECO:0000259" key="6">
    <source>
        <dbReference type="PROSITE" id="PS50089"/>
    </source>
</evidence>
<dbReference type="InterPro" id="IPR019787">
    <property type="entry name" value="Znf_PHD-finger"/>
</dbReference>
<protein>
    <submittedName>
        <fullName evidence="7">Uncharacterized protein</fullName>
    </submittedName>
</protein>
<dbReference type="PROSITE" id="PS01359">
    <property type="entry name" value="ZF_PHD_1"/>
    <property type="match status" value="1"/>
</dbReference>
<dbReference type="InterPro" id="IPR019786">
    <property type="entry name" value="Zinc_finger_PHD-type_CS"/>
</dbReference>
<keyword evidence="3" id="KW-0862">Zinc</keyword>
<dbReference type="GO" id="GO:0008270">
    <property type="term" value="F:zinc ion binding"/>
    <property type="evidence" value="ECO:0007669"/>
    <property type="project" value="UniProtKB-KW"/>
</dbReference>
<keyword evidence="2 4" id="KW-0863">Zinc-finger</keyword>
<feature type="domain" description="RING-type" evidence="6">
    <location>
        <begin position="359"/>
        <end position="405"/>
    </location>
</feature>
<dbReference type="OrthoDB" id="1903104at2759"/>
<dbReference type="PANTHER" id="PTHR47162:SF9">
    <property type="entry name" value="PHD FINGER PROTEIN EHD3-LIKE"/>
    <property type="match status" value="1"/>
</dbReference>
<reference evidence="7 8" key="1">
    <citation type="submission" date="2020-10" db="EMBL/GenBank/DDBJ databases">
        <title>The Coptis chinensis genome and diversification of protoberbering-type alkaloids.</title>
        <authorList>
            <person name="Wang B."/>
            <person name="Shu S."/>
            <person name="Song C."/>
            <person name="Liu Y."/>
        </authorList>
    </citation>
    <scope>NUCLEOTIDE SEQUENCE [LARGE SCALE GENOMIC DNA]</scope>
    <source>
        <strain evidence="7">HL-2020</strain>
        <tissue evidence="7">Leaf</tissue>
    </source>
</reference>
<dbReference type="PROSITE" id="PS50016">
    <property type="entry name" value="ZF_PHD_2"/>
    <property type="match status" value="1"/>
</dbReference>
<dbReference type="InterPro" id="IPR001965">
    <property type="entry name" value="Znf_PHD"/>
</dbReference>
<evidence type="ECO:0000256" key="1">
    <source>
        <dbReference type="ARBA" id="ARBA00022723"/>
    </source>
</evidence>
<dbReference type="Pfam" id="PF00628">
    <property type="entry name" value="PHD"/>
    <property type="match status" value="2"/>
</dbReference>
<keyword evidence="8" id="KW-1185">Reference proteome</keyword>
<dbReference type="SUPFAM" id="SSF57903">
    <property type="entry name" value="FYVE/PHD zinc finger"/>
    <property type="match status" value="2"/>
</dbReference>
<organism evidence="7 8">
    <name type="scientific">Coptis chinensis</name>
    <dbReference type="NCBI Taxonomy" id="261450"/>
    <lineage>
        <taxon>Eukaryota</taxon>
        <taxon>Viridiplantae</taxon>
        <taxon>Streptophyta</taxon>
        <taxon>Embryophyta</taxon>
        <taxon>Tracheophyta</taxon>
        <taxon>Spermatophyta</taxon>
        <taxon>Magnoliopsida</taxon>
        <taxon>Ranunculales</taxon>
        <taxon>Ranunculaceae</taxon>
        <taxon>Coptidoideae</taxon>
        <taxon>Coptis</taxon>
    </lineage>
</organism>
<evidence type="ECO:0000256" key="2">
    <source>
        <dbReference type="ARBA" id="ARBA00022771"/>
    </source>
</evidence>
<dbReference type="InterPro" id="IPR013083">
    <property type="entry name" value="Znf_RING/FYVE/PHD"/>
</dbReference>
<dbReference type="AlphaFoldDB" id="A0A835M3U1"/>
<evidence type="ECO:0000313" key="7">
    <source>
        <dbReference type="EMBL" id="KAF9609731.1"/>
    </source>
</evidence>
<dbReference type="SMART" id="SM00249">
    <property type="entry name" value="PHD"/>
    <property type="match status" value="3"/>
</dbReference>
<accession>A0A835M3U1</accession>
<evidence type="ECO:0000259" key="5">
    <source>
        <dbReference type="PROSITE" id="PS50016"/>
    </source>
</evidence>
<name>A0A835M3U1_9MAGN</name>
<dbReference type="PANTHER" id="PTHR47162">
    <property type="entry name" value="OS02G0192300 PROTEIN"/>
    <property type="match status" value="1"/>
</dbReference>
<evidence type="ECO:0000256" key="4">
    <source>
        <dbReference type="PROSITE-ProRule" id="PRU00175"/>
    </source>
</evidence>
<dbReference type="SMART" id="SM00184">
    <property type="entry name" value="RING"/>
    <property type="match status" value="2"/>
</dbReference>
<evidence type="ECO:0000256" key="3">
    <source>
        <dbReference type="ARBA" id="ARBA00022833"/>
    </source>
</evidence>